<dbReference type="EMBL" id="FWFZ01000018">
    <property type="protein sequence ID" value="SLN66021.1"/>
    <property type="molecule type" value="Genomic_DNA"/>
</dbReference>
<evidence type="ECO:0000256" key="1">
    <source>
        <dbReference type="ARBA" id="ARBA00004162"/>
    </source>
</evidence>
<dbReference type="Proteomes" id="UP000193900">
    <property type="component" value="Unassembled WGS sequence"/>
</dbReference>
<dbReference type="Pfam" id="PF00691">
    <property type="entry name" value="OmpA"/>
    <property type="match status" value="1"/>
</dbReference>
<comment type="subcellular location">
    <subcellularLocation>
        <location evidence="1">Cell membrane</location>
        <topology evidence="1">Single-pass membrane protein</topology>
    </subcellularLocation>
</comment>
<accession>A0A1Y5TN49</accession>
<dbReference type="InterPro" id="IPR006665">
    <property type="entry name" value="OmpA-like"/>
</dbReference>
<dbReference type="InterPro" id="IPR025713">
    <property type="entry name" value="MotB-like_N_dom"/>
</dbReference>
<gene>
    <name evidence="10" type="primary">motB</name>
    <name evidence="10" type="ORF">ROA7023_03120</name>
</gene>
<feature type="domain" description="Motility protein B-like N-terminal" evidence="9">
    <location>
        <begin position="15"/>
        <end position="66"/>
    </location>
</feature>
<dbReference type="Pfam" id="PF13677">
    <property type="entry name" value="MotB_plug"/>
    <property type="match status" value="1"/>
</dbReference>
<evidence type="ECO:0000256" key="3">
    <source>
        <dbReference type="ARBA" id="ARBA00022475"/>
    </source>
</evidence>
<dbReference type="AlphaFoldDB" id="A0A1Y5TN49"/>
<feature type="domain" description="OmpA-like" evidence="8">
    <location>
        <begin position="175"/>
        <end position="269"/>
    </location>
</feature>
<evidence type="ECO:0000313" key="11">
    <source>
        <dbReference type="Proteomes" id="UP000193900"/>
    </source>
</evidence>
<keyword evidence="6 7" id="KW-0472">Membrane</keyword>
<dbReference type="GO" id="GO:0005886">
    <property type="term" value="C:plasma membrane"/>
    <property type="evidence" value="ECO:0007669"/>
    <property type="project" value="UniProtKB-SubCell"/>
</dbReference>
<dbReference type="Gene3D" id="3.30.1330.60">
    <property type="entry name" value="OmpA-like domain"/>
    <property type="match status" value="1"/>
</dbReference>
<keyword evidence="5 7" id="KW-1133">Transmembrane helix</keyword>
<dbReference type="PANTHER" id="PTHR30329:SF21">
    <property type="entry name" value="LIPOPROTEIN YIAD-RELATED"/>
    <property type="match status" value="1"/>
</dbReference>
<reference evidence="10 11" key="1">
    <citation type="submission" date="2017-03" db="EMBL/GenBank/DDBJ databases">
        <authorList>
            <person name="Afonso C.L."/>
            <person name="Miller P.J."/>
            <person name="Scott M.A."/>
            <person name="Spackman E."/>
            <person name="Goraichik I."/>
            <person name="Dimitrov K.M."/>
            <person name="Suarez D.L."/>
            <person name="Swayne D.E."/>
        </authorList>
    </citation>
    <scope>NUCLEOTIDE SEQUENCE [LARGE SCALE GENOMIC DNA]</scope>
    <source>
        <strain evidence="10 11">CECT 7023</strain>
    </source>
</reference>
<dbReference type="OrthoDB" id="7170686at2"/>
<dbReference type="SUPFAM" id="SSF103088">
    <property type="entry name" value="OmpA-like"/>
    <property type="match status" value="1"/>
</dbReference>
<protein>
    <submittedName>
        <fullName evidence="10">Motility protein B</fullName>
    </submittedName>
</protein>
<keyword evidence="4 7" id="KW-0812">Transmembrane</keyword>
<evidence type="ECO:0000259" key="9">
    <source>
        <dbReference type="Pfam" id="PF13677"/>
    </source>
</evidence>
<evidence type="ECO:0000256" key="2">
    <source>
        <dbReference type="ARBA" id="ARBA00008914"/>
    </source>
</evidence>
<evidence type="ECO:0000256" key="7">
    <source>
        <dbReference type="SAM" id="Phobius"/>
    </source>
</evidence>
<keyword evidence="11" id="KW-1185">Reference proteome</keyword>
<dbReference type="InterPro" id="IPR036737">
    <property type="entry name" value="OmpA-like_sf"/>
</dbReference>
<evidence type="ECO:0000256" key="4">
    <source>
        <dbReference type="ARBA" id="ARBA00022692"/>
    </source>
</evidence>
<dbReference type="InterPro" id="IPR050330">
    <property type="entry name" value="Bact_OuterMem_StrucFunc"/>
</dbReference>
<proteinExistence type="inferred from homology"/>
<comment type="similarity">
    <text evidence="2">Belongs to the MotB family.</text>
</comment>
<evidence type="ECO:0000259" key="8">
    <source>
        <dbReference type="Pfam" id="PF00691"/>
    </source>
</evidence>
<sequence length="280" mass="30666">MAARSNAPVIIIKKKRVVAADVHHGGAWKVAYADFVTAMMAFFLLMWLLNATTEQQRKGIADYFSPTIPINRVSGGGDGSFGGDDIFVEDRMAQTGDVPTIQSRGEAQSLALANGAVADAAEDADIEALRDVEDDLLGRSGEIVMSENAMRHVVTRQTDEGLVIEVFDRGDAMLFEPGTSTPTAVTRELAVIFARTFNLVGNPVVVEGHVRSLPLVLVDNPAWELSIERASRFRDMLERSGLDADRVARVTGHADRDQVTDNTFDIRNNRLEVILLRSDR</sequence>
<evidence type="ECO:0000256" key="5">
    <source>
        <dbReference type="ARBA" id="ARBA00022989"/>
    </source>
</evidence>
<evidence type="ECO:0000313" key="10">
    <source>
        <dbReference type="EMBL" id="SLN66021.1"/>
    </source>
</evidence>
<keyword evidence="3" id="KW-1003">Cell membrane</keyword>
<organism evidence="10 11">
    <name type="scientific">Roseisalinus antarcticus</name>
    <dbReference type="NCBI Taxonomy" id="254357"/>
    <lineage>
        <taxon>Bacteria</taxon>
        <taxon>Pseudomonadati</taxon>
        <taxon>Pseudomonadota</taxon>
        <taxon>Alphaproteobacteria</taxon>
        <taxon>Rhodobacterales</taxon>
        <taxon>Roseobacteraceae</taxon>
        <taxon>Roseisalinus</taxon>
    </lineage>
</organism>
<feature type="transmembrane region" description="Helical" evidence="7">
    <location>
        <begin position="30"/>
        <end position="49"/>
    </location>
</feature>
<name>A0A1Y5TN49_9RHOB</name>
<evidence type="ECO:0000256" key="6">
    <source>
        <dbReference type="ARBA" id="ARBA00023136"/>
    </source>
</evidence>
<dbReference type="RefSeq" id="WP_085879923.1">
    <property type="nucleotide sequence ID" value="NZ_FWFZ01000018.1"/>
</dbReference>
<dbReference type="PANTHER" id="PTHR30329">
    <property type="entry name" value="STATOR ELEMENT OF FLAGELLAR MOTOR COMPLEX"/>
    <property type="match status" value="1"/>
</dbReference>